<dbReference type="InterPro" id="IPR006059">
    <property type="entry name" value="SBP"/>
</dbReference>
<name>A0ABP8LCV1_9MICO</name>
<sequence>MLRINFEQQPHFEAVVEEFRRQNPDVQVEVTNSPLTFENGSVQSHLRSGEGADVLLVNSGPARVGMLSEAGLVANLDDTFAEYDITERYSEDVIAQTTAPDGSVYEVVEGRDIFQLYYHADVLEAAGVKPPETWDELVASCKPLAESGVTPLVVGARNHFAGGWLLGTLVQSAAGQDVMRDVLFGDGAFTQEPIVEGAEKVTELIDNGCINGEDALALDHDQAGVAFDEKAGAMMVGTQATIPGREEDGYDTGSIEVTPMPSNRPEYEHPTSGLALSWVVNAETQVMPAAQKWLEWVSSEEYLSLAVEHNTPWAPARLVEDTGGFHPAIAQAVEAVERGTGYNPSVYLPGTSAEAWYAAVQGLLAQNSDAATLMGDIEQELSSNRDAE</sequence>
<reference evidence="7" key="1">
    <citation type="journal article" date="2019" name="Int. J. Syst. Evol. Microbiol.">
        <title>The Global Catalogue of Microorganisms (GCM) 10K type strain sequencing project: providing services to taxonomists for standard genome sequencing and annotation.</title>
        <authorList>
            <consortium name="The Broad Institute Genomics Platform"/>
            <consortium name="The Broad Institute Genome Sequencing Center for Infectious Disease"/>
            <person name="Wu L."/>
            <person name="Ma J."/>
        </authorList>
    </citation>
    <scope>NUCLEOTIDE SEQUENCE [LARGE SCALE GENOMIC DNA]</scope>
    <source>
        <strain evidence="7">JCM 17810</strain>
    </source>
</reference>
<dbReference type="EMBL" id="BAABGN010000011">
    <property type="protein sequence ID" value="GAA4426581.1"/>
    <property type="molecule type" value="Genomic_DNA"/>
</dbReference>
<evidence type="ECO:0000256" key="1">
    <source>
        <dbReference type="ARBA" id="ARBA00022475"/>
    </source>
</evidence>
<dbReference type="Gene3D" id="3.40.190.10">
    <property type="entry name" value="Periplasmic binding protein-like II"/>
    <property type="match status" value="2"/>
</dbReference>
<dbReference type="InterPro" id="IPR050490">
    <property type="entry name" value="Bact_solute-bd_prot1"/>
</dbReference>
<accession>A0ABP8LCV1</accession>
<evidence type="ECO:0000256" key="2">
    <source>
        <dbReference type="ARBA" id="ARBA00022729"/>
    </source>
</evidence>
<protein>
    <recommendedName>
        <fullName evidence="8">Extracellular solute-binding protein</fullName>
    </recommendedName>
</protein>
<dbReference type="SUPFAM" id="SSF53850">
    <property type="entry name" value="Periplasmic binding protein-like II"/>
    <property type="match status" value="1"/>
</dbReference>
<dbReference type="PANTHER" id="PTHR43649:SF33">
    <property type="entry name" value="POLYGALACTURONAN_RHAMNOGALACTURONAN-BINDING PROTEIN YTCQ"/>
    <property type="match status" value="1"/>
</dbReference>
<keyword evidence="2" id="KW-0732">Signal</keyword>
<organism evidence="6 7">
    <name type="scientific">Georgenia halophila</name>
    <dbReference type="NCBI Taxonomy" id="620889"/>
    <lineage>
        <taxon>Bacteria</taxon>
        <taxon>Bacillati</taxon>
        <taxon>Actinomycetota</taxon>
        <taxon>Actinomycetes</taxon>
        <taxon>Micrococcales</taxon>
        <taxon>Bogoriellaceae</taxon>
        <taxon>Georgenia</taxon>
    </lineage>
</organism>
<keyword evidence="3" id="KW-0472">Membrane</keyword>
<evidence type="ECO:0000313" key="7">
    <source>
        <dbReference type="Proteomes" id="UP001500622"/>
    </source>
</evidence>
<gene>
    <name evidence="6" type="ORF">GCM10023169_25510</name>
</gene>
<evidence type="ECO:0008006" key="8">
    <source>
        <dbReference type="Google" id="ProtNLM"/>
    </source>
</evidence>
<proteinExistence type="predicted"/>
<keyword evidence="5" id="KW-0449">Lipoprotein</keyword>
<evidence type="ECO:0000256" key="5">
    <source>
        <dbReference type="ARBA" id="ARBA00023288"/>
    </source>
</evidence>
<comment type="caution">
    <text evidence="6">The sequence shown here is derived from an EMBL/GenBank/DDBJ whole genome shotgun (WGS) entry which is preliminary data.</text>
</comment>
<dbReference type="Pfam" id="PF01547">
    <property type="entry name" value="SBP_bac_1"/>
    <property type="match status" value="1"/>
</dbReference>
<dbReference type="RefSeq" id="WP_345216639.1">
    <property type="nucleotide sequence ID" value="NZ_BAABGN010000011.1"/>
</dbReference>
<dbReference type="PANTHER" id="PTHR43649">
    <property type="entry name" value="ARABINOSE-BINDING PROTEIN-RELATED"/>
    <property type="match status" value="1"/>
</dbReference>
<evidence type="ECO:0000313" key="6">
    <source>
        <dbReference type="EMBL" id="GAA4426581.1"/>
    </source>
</evidence>
<evidence type="ECO:0000256" key="3">
    <source>
        <dbReference type="ARBA" id="ARBA00023136"/>
    </source>
</evidence>
<evidence type="ECO:0000256" key="4">
    <source>
        <dbReference type="ARBA" id="ARBA00023139"/>
    </source>
</evidence>
<keyword evidence="4" id="KW-0564">Palmitate</keyword>
<keyword evidence="1" id="KW-1003">Cell membrane</keyword>
<dbReference type="Proteomes" id="UP001500622">
    <property type="component" value="Unassembled WGS sequence"/>
</dbReference>
<keyword evidence="7" id="KW-1185">Reference proteome</keyword>